<proteinExistence type="predicted"/>
<protein>
    <submittedName>
        <fullName evidence="2">Glyoxylase, beta-lactamase superfamily II</fullName>
    </submittedName>
</protein>
<organism evidence="2 3">
    <name type="scientific">Rhodococcus triatomae</name>
    <dbReference type="NCBI Taxonomy" id="300028"/>
    <lineage>
        <taxon>Bacteria</taxon>
        <taxon>Bacillati</taxon>
        <taxon>Actinomycetota</taxon>
        <taxon>Actinomycetes</taxon>
        <taxon>Mycobacteriales</taxon>
        <taxon>Nocardiaceae</taxon>
        <taxon>Rhodococcus</taxon>
    </lineage>
</organism>
<dbReference type="InterPro" id="IPR036866">
    <property type="entry name" value="RibonucZ/Hydroxyglut_hydro"/>
</dbReference>
<dbReference type="Pfam" id="PF00753">
    <property type="entry name" value="Lactamase_B"/>
    <property type="match status" value="1"/>
</dbReference>
<accession>A0A1G8L4B0</accession>
<sequence length="323" mass="34670">MRPPTFCATPDSWFDVRPMAEGVYLVAEPGHVNCYLVVGTESALLFDTGLGIAPISSVVASLTDLPVLVVSSHHHLDHRGGNADLATTDLPVTDFAVHPHVIEPHSPCAHVDADPAFLSAYAEAMTEVAREYRRYSALDRRYFFALNRLPAMRPLPQLSGWTVPGVPPTRTLDDGEVLDLGGRHLRVLHTPGHSPDELCLFEDATGFLFSGDTVLGAAHWLHGDGADVAAFARSTARLSRLPVTRVFAAHNLTPELPASSVTDVATAAAAVRDSATAPESGRDLLGHPVVRHDCGPVTILTPAPTPAHLDVTRQTTLIERIRP</sequence>
<dbReference type="Proteomes" id="UP000183263">
    <property type="component" value="Unassembled WGS sequence"/>
</dbReference>
<dbReference type="SMART" id="SM00849">
    <property type="entry name" value="Lactamase_B"/>
    <property type="match status" value="1"/>
</dbReference>
<dbReference type="AlphaFoldDB" id="A0A1G8L4B0"/>
<evidence type="ECO:0000259" key="1">
    <source>
        <dbReference type="SMART" id="SM00849"/>
    </source>
</evidence>
<name>A0A1G8L4B0_9NOCA</name>
<evidence type="ECO:0000313" key="3">
    <source>
        <dbReference type="Proteomes" id="UP000183263"/>
    </source>
</evidence>
<dbReference type="SUPFAM" id="SSF56281">
    <property type="entry name" value="Metallo-hydrolase/oxidoreductase"/>
    <property type="match status" value="1"/>
</dbReference>
<feature type="domain" description="Metallo-beta-lactamase" evidence="1">
    <location>
        <begin position="31"/>
        <end position="250"/>
    </location>
</feature>
<dbReference type="PANTHER" id="PTHR42951">
    <property type="entry name" value="METALLO-BETA-LACTAMASE DOMAIN-CONTAINING"/>
    <property type="match status" value="1"/>
</dbReference>
<dbReference type="InterPro" id="IPR050855">
    <property type="entry name" value="NDM-1-like"/>
</dbReference>
<gene>
    <name evidence="2" type="ORF">SAMN05444695_10858</name>
</gene>
<dbReference type="InterPro" id="IPR001279">
    <property type="entry name" value="Metallo-B-lactamas"/>
</dbReference>
<keyword evidence="3" id="KW-1185">Reference proteome</keyword>
<evidence type="ECO:0000313" key="2">
    <source>
        <dbReference type="EMBL" id="SDI50508.1"/>
    </source>
</evidence>
<dbReference type="PANTHER" id="PTHR42951:SF4">
    <property type="entry name" value="ACYL-COENZYME A THIOESTERASE MBLAC2"/>
    <property type="match status" value="1"/>
</dbReference>
<dbReference type="RefSeq" id="WP_246442233.1">
    <property type="nucleotide sequence ID" value="NZ_CP048813.1"/>
</dbReference>
<reference evidence="2 3" key="1">
    <citation type="submission" date="2016-10" db="EMBL/GenBank/DDBJ databases">
        <authorList>
            <person name="de Groot N.N."/>
        </authorList>
    </citation>
    <scope>NUCLEOTIDE SEQUENCE [LARGE SCALE GENOMIC DNA]</scope>
    <source>
        <strain evidence="2 3">DSM 44892</strain>
    </source>
</reference>
<dbReference type="Gene3D" id="3.60.15.10">
    <property type="entry name" value="Ribonuclease Z/Hydroxyacylglutathione hydrolase-like"/>
    <property type="match status" value="1"/>
</dbReference>
<dbReference type="EMBL" id="FNDN01000008">
    <property type="protein sequence ID" value="SDI50508.1"/>
    <property type="molecule type" value="Genomic_DNA"/>
</dbReference>